<gene>
    <name evidence="8" type="primary">thiD</name>
    <name evidence="8" type="ORF">HHL11_24800</name>
</gene>
<evidence type="ECO:0000256" key="6">
    <source>
        <dbReference type="ARBA" id="ARBA00022840"/>
    </source>
</evidence>
<name>A0A848H922_9BURK</name>
<proteinExistence type="predicted"/>
<dbReference type="Pfam" id="PF08543">
    <property type="entry name" value="Phos_pyr_kin"/>
    <property type="match status" value="1"/>
</dbReference>
<dbReference type="UniPathway" id="UPA00060">
    <property type="reaction ID" value="UER00138"/>
</dbReference>
<dbReference type="FunFam" id="3.40.1190.20:FF:000003">
    <property type="entry name" value="Phosphomethylpyrimidine kinase ThiD"/>
    <property type="match status" value="1"/>
</dbReference>
<dbReference type="InterPro" id="IPR004399">
    <property type="entry name" value="HMP/HMP-P_kinase_dom"/>
</dbReference>
<dbReference type="CDD" id="cd01169">
    <property type="entry name" value="HMPP_kinase"/>
    <property type="match status" value="1"/>
</dbReference>
<evidence type="ECO:0000313" key="8">
    <source>
        <dbReference type="EMBL" id="NML46987.1"/>
    </source>
</evidence>
<dbReference type="GO" id="GO:0005829">
    <property type="term" value="C:cytosol"/>
    <property type="evidence" value="ECO:0007669"/>
    <property type="project" value="TreeGrafter"/>
</dbReference>
<dbReference type="PANTHER" id="PTHR20858:SF17">
    <property type="entry name" value="HYDROXYMETHYLPYRIMIDINE_PHOSPHOMETHYLPYRIMIDINE KINASE THI20-RELATED"/>
    <property type="match status" value="1"/>
</dbReference>
<dbReference type="GO" id="GO:0009228">
    <property type="term" value="P:thiamine biosynthetic process"/>
    <property type="evidence" value="ECO:0007669"/>
    <property type="project" value="InterPro"/>
</dbReference>
<dbReference type="GO" id="GO:0005524">
    <property type="term" value="F:ATP binding"/>
    <property type="evidence" value="ECO:0007669"/>
    <property type="project" value="UniProtKB-KW"/>
</dbReference>
<dbReference type="GO" id="GO:0008902">
    <property type="term" value="F:hydroxymethylpyrimidine kinase activity"/>
    <property type="evidence" value="ECO:0007669"/>
    <property type="project" value="UniProtKB-EC"/>
</dbReference>
<dbReference type="AlphaFoldDB" id="A0A848H922"/>
<keyword evidence="5 8" id="KW-0418">Kinase</keyword>
<keyword evidence="3 8" id="KW-0808">Transferase</keyword>
<dbReference type="InterPro" id="IPR013749">
    <property type="entry name" value="PM/HMP-P_kinase-1"/>
</dbReference>
<evidence type="ECO:0000313" key="9">
    <source>
        <dbReference type="Proteomes" id="UP000541185"/>
    </source>
</evidence>
<organism evidence="8 9">
    <name type="scientific">Ramlibacter agri</name>
    <dbReference type="NCBI Taxonomy" id="2728837"/>
    <lineage>
        <taxon>Bacteria</taxon>
        <taxon>Pseudomonadati</taxon>
        <taxon>Pseudomonadota</taxon>
        <taxon>Betaproteobacteria</taxon>
        <taxon>Burkholderiales</taxon>
        <taxon>Comamonadaceae</taxon>
        <taxon>Ramlibacter</taxon>
    </lineage>
</organism>
<dbReference type="EMBL" id="JABBFX010000003">
    <property type="protein sequence ID" value="NML46987.1"/>
    <property type="molecule type" value="Genomic_DNA"/>
</dbReference>
<dbReference type="Gene3D" id="3.40.1190.20">
    <property type="match status" value="1"/>
</dbReference>
<dbReference type="RefSeq" id="WP_169421294.1">
    <property type="nucleotide sequence ID" value="NZ_JABBFX010000003.1"/>
</dbReference>
<protein>
    <recommendedName>
        <fullName evidence="2">hydroxymethylpyrimidine kinase</fullName>
        <ecNumber evidence="2">2.7.1.49</ecNumber>
    </recommendedName>
</protein>
<evidence type="ECO:0000256" key="1">
    <source>
        <dbReference type="ARBA" id="ARBA00004948"/>
    </source>
</evidence>
<feature type="domain" description="Pyridoxamine kinase/Phosphomethylpyrimidine kinase" evidence="7">
    <location>
        <begin position="19"/>
        <end position="266"/>
    </location>
</feature>
<dbReference type="GO" id="GO:0009229">
    <property type="term" value="P:thiamine diphosphate biosynthetic process"/>
    <property type="evidence" value="ECO:0007669"/>
    <property type="project" value="UniProtKB-UniPathway"/>
</dbReference>
<dbReference type="SUPFAM" id="SSF53613">
    <property type="entry name" value="Ribokinase-like"/>
    <property type="match status" value="1"/>
</dbReference>
<evidence type="ECO:0000256" key="3">
    <source>
        <dbReference type="ARBA" id="ARBA00022679"/>
    </source>
</evidence>
<evidence type="ECO:0000256" key="4">
    <source>
        <dbReference type="ARBA" id="ARBA00022741"/>
    </source>
</evidence>
<comment type="caution">
    <text evidence="8">The sequence shown here is derived from an EMBL/GenBank/DDBJ whole genome shotgun (WGS) entry which is preliminary data.</text>
</comment>
<dbReference type="GO" id="GO:0008972">
    <property type="term" value="F:phosphomethylpyrimidine kinase activity"/>
    <property type="evidence" value="ECO:0007669"/>
    <property type="project" value="InterPro"/>
</dbReference>
<reference evidence="8 9" key="1">
    <citation type="submission" date="2020-04" db="EMBL/GenBank/DDBJ databases">
        <title>Ramlibacter sp. G-1-2-2 isolated from soil.</title>
        <authorList>
            <person name="Dahal R.H."/>
        </authorList>
    </citation>
    <scope>NUCLEOTIDE SEQUENCE [LARGE SCALE GENOMIC DNA]</scope>
    <source>
        <strain evidence="8 9">G-1-2-2</strain>
    </source>
</reference>
<evidence type="ECO:0000259" key="7">
    <source>
        <dbReference type="Pfam" id="PF08543"/>
    </source>
</evidence>
<comment type="pathway">
    <text evidence="1">Cofactor biosynthesis; thiamine diphosphate biosynthesis.</text>
</comment>
<dbReference type="InterPro" id="IPR029056">
    <property type="entry name" value="Ribokinase-like"/>
</dbReference>
<dbReference type="NCBIfam" id="TIGR00097">
    <property type="entry name" value="HMP-P_kinase"/>
    <property type="match status" value="1"/>
</dbReference>
<evidence type="ECO:0000256" key="2">
    <source>
        <dbReference type="ARBA" id="ARBA00012135"/>
    </source>
</evidence>
<keyword evidence="4" id="KW-0547">Nucleotide-binding</keyword>
<evidence type="ECO:0000256" key="5">
    <source>
        <dbReference type="ARBA" id="ARBA00022777"/>
    </source>
</evidence>
<dbReference type="PANTHER" id="PTHR20858">
    <property type="entry name" value="PHOSPHOMETHYLPYRIMIDINE KINASE"/>
    <property type="match status" value="1"/>
</dbReference>
<dbReference type="EC" id="2.7.1.49" evidence="2"/>
<keyword evidence="9" id="KW-1185">Reference proteome</keyword>
<sequence length="279" mass="28587">MDTASPSRYPRVLSIAGSDSGGGAGIQADLKTFAALGCFGMTAITALTAQNTRGVRSIHAVPLQILSDQIDAVVEDIGVDAVKIGMLHSADTVRTVAAALQRHQLRTVVLDPVMIATSGAVLIDTDAVAVLVRELFPLARLVTPNLDEAAHLVGRQLESEADMEAAARQLLAMGAPAVLVKGGHLAGDTVSDLLLAEGGAPVWMRDARIATINSHGTGCTLSSAIAARLALGDALRDAVQRARAFVRGALQAGAGVRTGGGNGPLNHGFAPEAMRVLAS</sequence>
<dbReference type="Proteomes" id="UP000541185">
    <property type="component" value="Unassembled WGS sequence"/>
</dbReference>
<accession>A0A848H922</accession>
<keyword evidence="6" id="KW-0067">ATP-binding</keyword>